<dbReference type="InParanoid" id="A0A1D6QLD9"/>
<dbReference type="SMR" id="A0A1D6QLD9"/>
<accession>A0A1D6QLD9</accession>
<dbReference type="Gene3D" id="3.60.21.10">
    <property type="match status" value="1"/>
</dbReference>
<name>A0A1D6QLD9_MAIZE</name>
<dbReference type="AlphaFoldDB" id="A0A1D6QLD9"/>
<organism evidence="1">
    <name type="scientific">Zea mays</name>
    <name type="common">Maize</name>
    <dbReference type="NCBI Taxonomy" id="4577"/>
    <lineage>
        <taxon>Eukaryota</taxon>
        <taxon>Viridiplantae</taxon>
        <taxon>Streptophyta</taxon>
        <taxon>Embryophyta</taxon>
        <taxon>Tracheophyta</taxon>
        <taxon>Spermatophyta</taxon>
        <taxon>Magnoliopsida</taxon>
        <taxon>Liliopsida</taxon>
        <taxon>Poales</taxon>
        <taxon>Poaceae</taxon>
        <taxon>PACMAD clade</taxon>
        <taxon>Panicoideae</taxon>
        <taxon>Andropogonodae</taxon>
        <taxon>Andropogoneae</taxon>
        <taxon>Tripsacinae</taxon>
        <taxon>Zea</taxon>
    </lineage>
</organism>
<sequence length="29" mass="3401">MVVEMEELLYAYGVDVIFIGHVHSYERSN</sequence>
<proteinExistence type="predicted"/>
<reference evidence="1" key="1">
    <citation type="submission" date="2015-12" db="EMBL/GenBank/DDBJ databases">
        <title>Update maize B73 reference genome by single molecule sequencing technologies.</title>
        <authorList>
            <consortium name="Maize Genome Sequencing Project"/>
            <person name="Ware D."/>
        </authorList>
    </citation>
    <scope>NUCLEOTIDE SEQUENCE</scope>
    <source>
        <tissue evidence="1">Seedling</tissue>
    </source>
</reference>
<dbReference type="SUPFAM" id="SSF56300">
    <property type="entry name" value="Metallo-dependent phosphatases"/>
    <property type="match status" value="1"/>
</dbReference>
<dbReference type="EMBL" id="CM000780">
    <property type="protein sequence ID" value="AQK58514.1"/>
    <property type="molecule type" value="Genomic_DNA"/>
</dbReference>
<dbReference type="InterPro" id="IPR029052">
    <property type="entry name" value="Metallo-depent_PP-like"/>
</dbReference>
<gene>
    <name evidence="1" type="ORF">ZEAMMB73_Zm00001d052994</name>
</gene>
<evidence type="ECO:0000313" key="1">
    <source>
        <dbReference type="EMBL" id="AQK58514.1"/>
    </source>
</evidence>
<protein>
    <submittedName>
        <fullName evidence="1">Uncharacterized protein</fullName>
    </submittedName>
</protein>